<reference evidence="2" key="3">
    <citation type="submission" date="2025-08" db="UniProtKB">
        <authorList>
            <consortium name="Ensembl"/>
        </authorList>
    </citation>
    <scope>IDENTIFICATION</scope>
</reference>
<dbReference type="Proteomes" id="UP000018467">
    <property type="component" value="Unassembled WGS sequence"/>
</dbReference>
<name>A0A3B1JPN7_ASTMX</name>
<dbReference type="Bgee" id="ENSAMXG00000031300">
    <property type="expression patterns" value="Expressed in testis and 5 other cell types or tissues"/>
</dbReference>
<evidence type="ECO:0000313" key="3">
    <source>
        <dbReference type="Proteomes" id="UP000018467"/>
    </source>
</evidence>
<proteinExistence type="predicted"/>
<dbReference type="AlphaFoldDB" id="A0A3B1JPN7"/>
<dbReference type="Ensembl" id="ENSAMXT00000037529.1">
    <property type="protein sequence ID" value="ENSAMXP00000044352.1"/>
    <property type="gene ID" value="ENSAMXG00000031300.1"/>
</dbReference>
<reference evidence="3" key="1">
    <citation type="submission" date="2013-03" db="EMBL/GenBank/DDBJ databases">
        <authorList>
            <person name="Jeffery W."/>
            <person name="Warren W."/>
            <person name="Wilson R.K."/>
        </authorList>
    </citation>
    <scope>NUCLEOTIDE SEQUENCE</scope>
    <source>
        <strain evidence="3">female</strain>
    </source>
</reference>
<protein>
    <submittedName>
        <fullName evidence="2">Uncharacterized protein</fullName>
    </submittedName>
</protein>
<keyword evidence="3" id="KW-1185">Reference proteome</keyword>
<evidence type="ECO:0000313" key="2">
    <source>
        <dbReference type="Ensembl" id="ENSAMXP00000044352.1"/>
    </source>
</evidence>
<reference evidence="2" key="4">
    <citation type="submission" date="2025-09" db="UniProtKB">
        <authorList>
            <consortium name="Ensembl"/>
        </authorList>
    </citation>
    <scope>IDENTIFICATION</scope>
</reference>
<accession>A0A3B1JPN7</accession>
<dbReference type="STRING" id="7994.ENSAMXP00000044352"/>
<organism evidence="2 3">
    <name type="scientific">Astyanax mexicanus</name>
    <name type="common">Blind cave fish</name>
    <name type="synonym">Astyanax fasciatus mexicanus</name>
    <dbReference type="NCBI Taxonomy" id="7994"/>
    <lineage>
        <taxon>Eukaryota</taxon>
        <taxon>Metazoa</taxon>
        <taxon>Chordata</taxon>
        <taxon>Craniata</taxon>
        <taxon>Vertebrata</taxon>
        <taxon>Euteleostomi</taxon>
        <taxon>Actinopterygii</taxon>
        <taxon>Neopterygii</taxon>
        <taxon>Teleostei</taxon>
        <taxon>Ostariophysi</taxon>
        <taxon>Characiformes</taxon>
        <taxon>Characoidei</taxon>
        <taxon>Acestrorhamphidae</taxon>
        <taxon>Acestrorhamphinae</taxon>
        <taxon>Astyanax</taxon>
    </lineage>
</organism>
<reference evidence="3" key="2">
    <citation type="journal article" date="2014" name="Nat. Commun.">
        <title>The cavefish genome reveals candidate genes for eye loss.</title>
        <authorList>
            <person name="McGaugh S.E."/>
            <person name="Gross J.B."/>
            <person name="Aken B."/>
            <person name="Blin M."/>
            <person name="Borowsky R."/>
            <person name="Chalopin D."/>
            <person name="Hinaux H."/>
            <person name="Jeffery W.R."/>
            <person name="Keene A."/>
            <person name="Ma L."/>
            <person name="Minx P."/>
            <person name="Murphy D."/>
            <person name="O'Quin K.E."/>
            <person name="Retaux S."/>
            <person name="Rohner N."/>
            <person name="Searle S.M."/>
            <person name="Stahl B.A."/>
            <person name="Tabin C."/>
            <person name="Volff J.N."/>
            <person name="Yoshizawa M."/>
            <person name="Warren W.C."/>
        </authorList>
    </citation>
    <scope>NUCLEOTIDE SEQUENCE [LARGE SCALE GENOMIC DNA]</scope>
    <source>
        <strain evidence="3">female</strain>
    </source>
</reference>
<feature type="region of interest" description="Disordered" evidence="1">
    <location>
        <begin position="83"/>
        <end position="172"/>
    </location>
</feature>
<sequence>MVLDNKPKNQCKVKNTNYLHPTKPTNVSTYCLPYKYNLARSQSNDTGIVFLKVIRAPTRGFVLFARRMRRGFSVVRPIAASDPVPAAPAASDPVPAAPAASDPVPAAPAASDPVPAAPAASDPVPAAPAASDPVPAAPAASDPVPAAPAASDPVPAAPAASDPVPAAPAASDPVPISNNALSQANPGTCYDAVFCTN</sequence>
<evidence type="ECO:0000256" key="1">
    <source>
        <dbReference type="SAM" id="MobiDB-lite"/>
    </source>
</evidence>
<dbReference type="GeneTree" id="ENSGT01060000248855"/>
<dbReference type="InParanoid" id="A0A3B1JPN7"/>